<evidence type="ECO:0000256" key="1">
    <source>
        <dbReference type="ARBA" id="ARBA00010562"/>
    </source>
</evidence>
<dbReference type="EMBL" id="QGLF01000002">
    <property type="protein sequence ID" value="PWR22105.1"/>
    <property type="molecule type" value="Genomic_DNA"/>
</dbReference>
<accession>A0A317EAA2</accession>
<dbReference type="GO" id="GO:0006355">
    <property type="term" value="P:regulation of DNA-templated transcription"/>
    <property type="evidence" value="ECO:0007669"/>
    <property type="project" value="InterPro"/>
</dbReference>
<evidence type="ECO:0000313" key="4">
    <source>
        <dbReference type="Proteomes" id="UP000246077"/>
    </source>
</evidence>
<dbReference type="Gene3D" id="1.10.1220.10">
    <property type="entry name" value="Met repressor-like"/>
    <property type="match status" value="1"/>
</dbReference>
<dbReference type="GO" id="GO:0006351">
    <property type="term" value="P:DNA-templated transcription"/>
    <property type="evidence" value="ECO:0007669"/>
    <property type="project" value="TreeGrafter"/>
</dbReference>
<dbReference type="PANTHER" id="PTHR38781">
    <property type="entry name" value="ANTITOXIN DINJ-RELATED"/>
    <property type="match status" value="1"/>
</dbReference>
<dbReference type="AlphaFoldDB" id="A0A317EAA2"/>
<evidence type="ECO:0000256" key="2">
    <source>
        <dbReference type="ARBA" id="ARBA00022649"/>
    </source>
</evidence>
<organism evidence="3 4">
    <name type="scientific">Zavarzinia compransoris</name>
    <dbReference type="NCBI Taxonomy" id="1264899"/>
    <lineage>
        <taxon>Bacteria</taxon>
        <taxon>Pseudomonadati</taxon>
        <taxon>Pseudomonadota</taxon>
        <taxon>Alphaproteobacteria</taxon>
        <taxon>Rhodospirillales</taxon>
        <taxon>Zavarziniaceae</taxon>
        <taxon>Zavarzinia</taxon>
    </lineage>
</organism>
<dbReference type="InterPro" id="IPR026262">
    <property type="entry name" value="DinJ"/>
</dbReference>
<reference evidence="4" key="1">
    <citation type="submission" date="2018-05" db="EMBL/GenBank/DDBJ databases">
        <title>Zavarzinia sp. HR-AS.</title>
        <authorList>
            <person name="Lee Y."/>
            <person name="Jeon C.O."/>
        </authorList>
    </citation>
    <scope>NUCLEOTIDE SEQUENCE [LARGE SCALE GENOMIC DNA]</scope>
    <source>
        <strain evidence="4">DSM 1231</strain>
    </source>
</reference>
<sequence>MTMRSSMLHVRVDEETKAKAAETLEAMGLSMSAAIRLFLHRVVVDQALPIDLRVPNADTRAAMAEAEELVRRRPRFGDAAALIDDLEEKRGQ</sequence>
<comment type="caution">
    <text evidence="3">The sequence shown here is derived from an EMBL/GenBank/DDBJ whole genome shotgun (WGS) entry which is preliminary data.</text>
</comment>
<dbReference type="GO" id="GO:0015643">
    <property type="term" value="F:toxic substance binding"/>
    <property type="evidence" value="ECO:0007669"/>
    <property type="project" value="InterPro"/>
</dbReference>
<evidence type="ECO:0000313" key="3">
    <source>
        <dbReference type="EMBL" id="PWR22105.1"/>
    </source>
</evidence>
<protein>
    <submittedName>
        <fullName evidence="3">Type II toxin-antitoxin system antitoxin, RelB/DinJ family</fullName>
    </submittedName>
</protein>
<dbReference type="PANTHER" id="PTHR38781:SF1">
    <property type="entry name" value="ANTITOXIN DINJ-RELATED"/>
    <property type="match status" value="1"/>
</dbReference>
<dbReference type="InterPro" id="IPR013321">
    <property type="entry name" value="Arc_rbn_hlx_hlx"/>
</dbReference>
<dbReference type="Pfam" id="PF04221">
    <property type="entry name" value="RelB"/>
    <property type="match status" value="1"/>
</dbReference>
<name>A0A317EAA2_9PROT</name>
<dbReference type="Proteomes" id="UP000246077">
    <property type="component" value="Unassembled WGS sequence"/>
</dbReference>
<dbReference type="RefSeq" id="WP_109920750.1">
    <property type="nucleotide sequence ID" value="NZ_QGLF01000002.1"/>
</dbReference>
<keyword evidence="4" id="KW-1185">Reference proteome</keyword>
<gene>
    <name evidence="3" type="ORF">DKG75_09015</name>
</gene>
<dbReference type="GO" id="GO:0000987">
    <property type="term" value="F:cis-regulatory region sequence-specific DNA binding"/>
    <property type="evidence" value="ECO:0007669"/>
    <property type="project" value="InterPro"/>
</dbReference>
<comment type="similarity">
    <text evidence="1">Belongs to the RelB/DinJ antitoxin family.</text>
</comment>
<proteinExistence type="inferred from homology"/>
<dbReference type="OrthoDB" id="9799097at2"/>
<keyword evidence="2" id="KW-1277">Toxin-antitoxin system</keyword>
<dbReference type="GO" id="GO:0044010">
    <property type="term" value="P:single-species biofilm formation"/>
    <property type="evidence" value="ECO:0007669"/>
    <property type="project" value="InterPro"/>
</dbReference>
<dbReference type="InterPro" id="IPR007337">
    <property type="entry name" value="RelB/DinJ"/>
</dbReference>
<dbReference type="NCBIfam" id="TIGR02384">
    <property type="entry name" value="RelB_DinJ"/>
    <property type="match status" value="1"/>
</dbReference>
<dbReference type="PIRSF" id="PIRSF003108">
    <property type="entry name" value="DinJ"/>
    <property type="match status" value="1"/>
</dbReference>